<dbReference type="EMBL" id="CABFWN010000006">
    <property type="protein sequence ID" value="VUG20131.1"/>
    <property type="molecule type" value="Genomic_DNA"/>
</dbReference>
<sequence>MSKVESAEESKFTYKNLLDLNDPQKAYTSPLAVICHVDVNAFFAQYEQNRLNLGPDDPVVCLQWNSIIAVSYAARKFGISRMDSLQSALKKCPKLVVAHTAVFKKGEPIWKYVDYRPSPANHKVSLDPYRRESRKMMRIFRSFCDLVEKASVDESFMDLGRLVFKRMVKLFPEIFDDTKEWKLADKLPLLTQKSFGSANLQWKGFVIPKEDEDEQNGPVINDWDDVAILIGSNLAYEIRKKVVDTLNYTTSAGVGRVKTLAKLASGYKKPNAQTVVRNSTIPEFLAKFSLHDFWSMGGKAGELVSSRLLDGRLDDDGEKSSNQIGFIRDTFSLKDLDSRLDHDHQLAERVYKIVRGELTDPLTARIDLKSMTSNKIFRGKAVNGPNDMYPWFDVFVGDLVLRLQDLDEEDGRIRRPTKLGLIISSFGITRSKQVTISPVKEYDQITKTLTRLSHCLLIELGKSWSEKSHGISMYPCQRGALEISGFKDLRGFQTIDNLMSGNKKLKREEQYERHKFVSKKSAETTSSLHYESRKRRKQNAGILSFLTADKKLKHQVQKETLDTKLTDISMAYTCPECGKRVESSSILEHKDYHLAVKLDAELNH</sequence>
<dbReference type="PANTHER" id="PTHR45873:SF1">
    <property type="entry name" value="DNA POLYMERASE ETA"/>
    <property type="match status" value="1"/>
</dbReference>
<evidence type="ECO:0000259" key="9">
    <source>
        <dbReference type="PROSITE" id="PS50173"/>
    </source>
</evidence>
<reference evidence="11 12" key="1">
    <citation type="submission" date="2019-07" db="EMBL/GenBank/DDBJ databases">
        <authorList>
            <person name="Friedrich A."/>
            <person name="Schacherer J."/>
        </authorList>
    </citation>
    <scope>NUCLEOTIDE SEQUENCE [LARGE SCALE GENOMIC DNA]</scope>
</reference>
<evidence type="ECO:0000313" key="11">
    <source>
        <dbReference type="EMBL" id="VUG20131.1"/>
    </source>
</evidence>
<dbReference type="PROSITE" id="PS51907">
    <property type="entry name" value="ZF_UBZ3"/>
    <property type="match status" value="1"/>
</dbReference>
<evidence type="ECO:0000313" key="12">
    <source>
        <dbReference type="Proteomes" id="UP000478008"/>
    </source>
</evidence>
<dbReference type="GO" id="GO:0007064">
    <property type="term" value="P:mitotic sister chromatid cohesion"/>
    <property type="evidence" value="ECO:0007669"/>
    <property type="project" value="UniProtKB-ARBA"/>
</dbReference>
<dbReference type="GO" id="GO:0006281">
    <property type="term" value="P:DNA repair"/>
    <property type="evidence" value="ECO:0007669"/>
    <property type="project" value="UniProtKB-KW"/>
</dbReference>
<gene>
    <name evidence="11" type="ORF">DEBR0S6_08636G</name>
</gene>
<dbReference type="GO" id="GO:0035861">
    <property type="term" value="C:site of double-strand break"/>
    <property type="evidence" value="ECO:0007669"/>
    <property type="project" value="TreeGrafter"/>
</dbReference>
<dbReference type="Gene3D" id="3.40.1170.60">
    <property type="match status" value="1"/>
</dbReference>
<feature type="domain" description="UBZ3-type" evidence="10">
    <location>
        <begin position="567"/>
        <end position="601"/>
    </location>
</feature>
<dbReference type="GO" id="GO:0005657">
    <property type="term" value="C:replication fork"/>
    <property type="evidence" value="ECO:0007669"/>
    <property type="project" value="UniProtKB-ARBA"/>
</dbReference>
<dbReference type="PROSITE" id="PS50173">
    <property type="entry name" value="UMUC"/>
    <property type="match status" value="1"/>
</dbReference>
<evidence type="ECO:0000256" key="1">
    <source>
        <dbReference type="ARBA" id="ARBA00004123"/>
    </source>
</evidence>
<dbReference type="GO" id="GO:0008270">
    <property type="term" value="F:zinc ion binding"/>
    <property type="evidence" value="ECO:0007669"/>
    <property type="project" value="UniProtKB-KW"/>
</dbReference>
<dbReference type="GO" id="GO:0003887">
    <property type="term" value="F:DNA-directed DNA polymerase activity"/>
    <property type="evidence" value="ECO:0007669"/>
    <property type="project" value="TreeGrafter"/>
</dbReference>
<evidence type="ECO:0000256" key="2">
    <source>
        <dbReference type="ARBA" id="ARBA00022679"/>
    </source>
</evidence>
<dbReference type="InterPro" id="IPR043502">
    <property type="entry name" value="DNA/RNA_pol_sf"/>
</dbReference>
<dbReference type="Pfam" id="PF18439">
    <property type="entry name" value="zf_UBZ"/>
    <property type="match status" value="1"/>
</dbReference>
<dbReference type="InterPro" id="IPR036775">
    <property type="entry name" value="DNA_pol_Y-fam_lit_finger_sf"/>
</dbReference>
<dbReference type="Proteomes" id="UP000478008">
    <property type="component" value="Unassembled WGS sequence"/>
</dbReference>
<keyword evidence="5" id="KW-0863">Zinc-finger</keyword>
<evidence type="ECO:0000256" key="8">
    <source>
        <dbReference type="ARBA" id="ARBA00023242"/>
    </source>
</evidence>
<dbReference type="SUPFAM" id="SSF100879">
    <property type="entry name" value="Lesion bypass DNA polymerase (Y-family), little finger domain"/>
    <property type="match status" value="1"/>
</dbReference>
<dbReference type="InterPro" id="IPR001126">
    <property type="entry name" value="UmuC"/>
</dbReference>
<keyword evidence="6" id="KW-0862">Zinc</keyword>
<feature type="domain" description="UmuC" evidence="9">
    <location>
        <begin position="34"/>
        <end position="297"/>
    </location>
</feature>
<dbReference type="FunFam" id="3.40.1170.60:FF:000008">
    <property type="entry name" value="DNA polymerase eta subunit"/>
    <property type="match status" value="1"/>
</dbReference>
<dbReference type="PANTHER" id="PTHR45873">
    <property type="entry name" value="DNA POLYMERASE ETA"/>
    <property type="match status" value="1"/>
</dbReference>
<dbReference type="InterPro" id="IPR052230">
    <property type="entry name" value="DNA_polymerase_eta"/>
</dbReference>
<keyword evidence="8" id="KW-0539">Nucleus</keyword>
<keyword evidence="2" id="KW-0808">Transferase</keyword>
<dbReference type="Gene3D" id="3.30.70.270">
    <property type="match status" value="1"/>
</dbReference>
<evidence type="ECO:0000259" key="10">
    <source>
        <dbReference type="PROSITE" id="PS51907"/>
    </source>
</evidence>
<dbReference type="GO" id="GO:0042276">
    <property type="term" value="P:error-prone translesion synthesis"/>
    <property type="evidence" value="ECO:0007669"/>
    <property type="project" value="TreeGrafter"/>
</dbReference>
<evidence type="ECO:0000256" key="6">
    <source>
        <dbReference type="ARBA" id="ARBA00022833"/>
    </source>
</evidence>
<dbReference type="InterPro" id="IPR043128">
    <property type="entry name" value="Rev_trsase/Diguanyl_cyclase"/>
</dbReference>
<keyword evidence="12" id="KW-1185">Reference proteome</keyword>
<accession>A0A7D9D0K2</accession>
<evidence type="ECO:0000256" key="3">
    <source>
        <dbReference type="ARBA" id="ARBA00022723"/>
    </source>
</evidence>
<dbReference type="GO" id="GO:0009314">
    <property type="term" value="P:response to radiation"/>
    <property type="evidence" value="ECO:0007669"/>
    <property type="project" value="TreeGrafter"/>
</dbReference>
<organism evidence="11 12">
    <name type="scientific">Dekkera bruxellensis</name>
    <name type="common">Brettanomyces custersii</name>
    <dbReference type="NCBI Taxonomy" id="5007"/>
    <lineage>
        <taxon>Eukaryota</taxon>
        <taxon>Fungi</taxon>
        <taxon>Dikarya</taxon>
        <taxon>Ascomycota</taxon>
        <taxon>Saccharomycotina</taxon>
        <taxon>Pichiomycetes</taxon>
        <taxon>Pichiales</taxon>
        <taxon>Pichiaceae</taxon>
        <taxon>Brettanomyces</taxon>
    </lineage>
</organism>
<dbReference type="SUPFAM" id="SSF56672">
    <property type="entry name" value="DNA/RNA polymerases"/>
    <property type="match status" value="1"/>
</dbReference>
<dbReference type="AlphaFoldDB" id="A0A7D9D0K2"/>
<evidence type="ECO:0000256" key="5">
    <source>
        <dbReference type="ARBA" id="ARBA00022771"/>
    </source>
</evidence>
<dbReference type="InterPro" id="IPR041298">
    <property type="entry name" value="UBZ3"/>
</dbReference>
<dbReference type="Gene3D" id="3.30.1490.100">
    <property type="entry name" value="DNA polymerase, Y-family, little finger domain"/>
    <property type="match status" value="1"/>
</dbReference>
<protein>
    <submittedName>
        <fullName evidence="11">DEBR0S6_08636g1_1</fullName>
    </submittedName>
</protein>
<keyword evidence="4" id="KW-0227">DNA damage</keyword>
<dbReference type="GO" id="GO:0005634">
    <property type="term" value="C:nucleus"/>
    <property type="evidence" value="ECO:0007669"/>
    <property type="project" value="UniProtKB-SubCell"/>
</dbReference>
<name>A0A7D9D0K2_DEKBR</name>
<keyword evidence="7" id="KW-0234">DNA repair</keyword>
<dbReference type="Pfam" id="PF00817">
    <property type="entry name" value="IMS"/>
    <property type="match status" value="1"/>
</dbReference>
<proteinExistence type="predicted"/>
<dbReference type="PIRSF" id="PIRSF036603">
    <property type="entry name" value="DPol_eta"/>
    <property type="match status" value="1"/>
</dbReference>
<keyword evidence="3" id="KW-0479">Metal-binding</keyword>
<dbReference type="GO" id="GO:0070987">
    <property type="term" value="P:error-free translesion synthesis"/>
    <property type="evidence" value="ECO:0007669"/>
    <property type="project" value="UniProtKB-ARBA"/>
</dbReference>
<comment type="subcellular location">
    <subcellularLocation>
        <location evidence="1">Nucleus</location>
    </subcellularLocation>
</comment>
<evidence type="ECO:0000256" key="7">
    <source>
        <dbReference type="ARBA" id="ARBA00023204"/>
    </source>
</evidence>
<dbReference type="GO" id="GO:0003684">
    <property type="term" value="F:damaged DNA binding"/>
    <property type="evidence" value="ECO:0007669"/>
    <property type="project" value="InterPro"/>
</dbReference>
<evidence type="ECO:0000256" key="4">
    <source>
        <dbReference type="ARBA" id="ARBA00022763"/>
    </source>
</evidence>